<dbReference type="OrthoDB" id="791543at2"/>
<keyword evidence="4" id="KW-1185">Reference proteome</keyword>
<comment type="caution">
    <text evidence="3">The sequence shown here is derived from an EMBL/GenBank/DDBJ whole genome shotgun (WGS) entry which is preliminary data.</text>
</comment>
<dbReference type="Proteomes" id="UP000239872">
    <property type="component" value="Unassembled WGS sequence"/>
</dbReference>
<dbReference type="SUPFAM" id="SSF63829">
    <property type="entry name" value="Calcium-dependent phosphotriesterase"/>
    <property type="match status" value="1"/>
</dbReference>
<feature type="signal peptide" evidence="1">
    <location>
        <begin position="1"/>
        <end position="17"/>
    </location>
</feature>
<reference evidence="3 4" key="1">
    <citation type="submission" date="2018-01" db="EMBL/GenBank/DDBJ databases">
        <title>A novel member of the phylum Bacteroidetes isolated from glacier ice.</title>
        <authorList>
            <person name="Liu Q."/>
            <person name="Xin Y.-H."/>
        </authorList>
    </citation>
    <scope>NUCLEOTIDE SEQUENCE [LARGE SCALE GENOMIC DNA]</scope>
    <source>
        <strain evidence="3 4">RB1R16</strain>
    </source>
</reference>
<dbReference type="RefSeq" id="WP_105039532.1">
    <property type="nucleotide sequence ID" value="NZ_PPSL01000003.1"/>
</dbReference>
<keyword evidence="1" id="KW-0732">Signal</keyword>
<evidence type="ECO:0000313" key="4">
    <source>
        <dbReference type="Proteomes" id="UP000239872"/>
    </source>
</evidence>
<sequence>MKTLLFSLLLFPFYLSAQIVTTVVGTGTGGFSGDNNAATGAQLSRPTSIAFDKVGNMYIADADNYRLRIVTTTGIITTIAGNGTSGFSGDNGPATAASIIPTSVTTDTLGNIYIAELSRIRKISSAGIITTIAGNATLGFNSDGIPATAATLHTPYLGFVDTSGALYFSDSYNHRIRKIDVTGIISTVVGVGVSGSAGDGGPASAANLNTPCFISHNAKGELLIPGNGARRVRKVDTAGIINAFAGTGGGGSGGDGGPALTGTVGTCIGAACDDAGNVYITSTGTNIIRKVDTAGIITRTAGTGAMAYSGDNGPALLAEFNYINQVIPYNGDLYVVDMYNNRIRKIALTTTSVDKNLGGNNILTIFPNPAIDQITITANEKINDAIITDISGQIVASYHCTSTKEYQAKLNINTLAPGIYLVQGNGRYTARFNKI</sequence>
<organism evidence="3 4">
    <name type="scientific">Flavipsychrobacter stenotrophus</name>
    <dbReference type="NCBI Taxonomy" id="2077091"/>
    <lineage>
        <taxon>Bacteria</taxon>
        <taxon>Pseudomonadati</taxon>
        <taxon>Bacteroidota</taxon>
        <taxon>Chitinophagia</taxon>
        <taxon>Chitinophagales</taxon>
        <taxon>Chitinophagaceae</taxon>
        <taxon>Flavipsychrobacter</taxon>
    </lineage>
</organism>
<evidence type="ECO:0000313" key="3">
    <source>
        <dbReference type="EMBL" id="PQJ10805.1"/>
    </source>
</evidence>
<dbReference type="InterPro" id="IPR026444">
    <property type="entry name" value="Secre_tail"/>
</dbReference>
<gene>
    <name evidence="3" type="ORF">CJD36_012610</name>
</gene>
<dbReference type="Pfam" id="PF18962">
    <property type="entry name" value="Por_Secre_tail"/>
    <property type="match status" value="1"/>
</dbReference>
<proteinExistence type="predicted"/>
<name>A0A2S7SW37_9BACT</name>
<dbReference type="PANTHER" id="PTHR13833">
    <property type="match status" value="1"/>
</dbReference>
<dbReference type="PANTHER" id="PTHR13833:SF71">
    <property type="entry name" value="NHL DOMAIN-CONTAINING PROTEIN"/>
    <property type="match status" value="1"/>
</dbReference>
<dbReference type="InterPro" id="IPR011042">
    <property type="entry name" value="6-blade_b-propeller_TolB-like"/>
</dbReference>
<dbReference type="EMBL" id="PPSL01000003">
    <property type="protein sequence ID" value="PQJ10805.1"/>
    <property type="molecule type" value="Genomic_DNA"/>
</dbReference>
<evidence type="ECO:0000259" key="2">
    <source>
        <dbReference type="Pfam" id="PF18962"/>
    </source>
</evidence>
<dbReference type="AlphaFoldDB" id="A0A2S7SW37"/>
<accession>A0A2S7SW37</accession>
<protein>
    <recommendedName>
        <fullName evidence="2">Secretion system C-terminal sorting domain-containing protein</fullName>
    </recommendedName>
</protein>
<feature type="domain" description="Secretion system C-terminal sorting" evidence="2">
    <location>
        <begin position="365"/>
        <end position="427"/>
    </location>
</feature>
<dbReference type="NCBIfam" id="TIGR04183">
    <property type="entry name" value="Por_Secre_tail"/>
    <property type="match status" value="1"/>
</dbReference>
<evidence type="ECO:0000256" key="1">
    <source>
        <dbReference type="SAM" id="SignalP"/>
    </source>
</evidence>
<feature type="chain" id="PRO_5015702979" description="Secretion system C-terminal sorting domain-containing protein" evidence="1">
    <location>
        <begin position="18"/>
        <end position="435"/>
    </location>
</feature>
<dbReference type="Gene3D" id="2.120.10.30">
    <property type="entry name" value="TolB, C-terminal domain"/>
    <property type="match status" value="3"/>
</dbReference>